<dbReference type="GO" id="GO:0006654">
    <property type="term" value="P:phosphatidic acid biosynthetic process"/>
    <property type="evidence" value="ECO:0007669"/>
    <property type="project" value="TreeGrafter"/>
</dbReference>
<evidence type="ECO:0000313" key="7">
    <source>
        <dbReference type="Proteomes" id="UP001138751"/>
    </source>
</evidence>
<keyword evidence="2" id="KW-0808">Transferase</keyword>
<name>A0A9X9WZP1_9PROT</name>
<keyword evidence="4" id="KW-0812">Transmembrane</keyword>
<comment type="caution">
    <text evidence="6">The sequence shown here is derived from an EMBL/GenBank/DDBJ whole genome shotgun (WGS) entry which is preliminary data.</text>
</comment>
<dbReference type="PANTHER" id="PTHR10434">
    <property type="entry name" value="1-ACYL-SN-GLYCEROL-3-PHOSPHATE ACYLTRANSFERASE"/>
    <property type="match status" value="1"/>
</dbReference>
<feature type="domain" description="Phospholipid/glycerol acyltransferase" evidence="5">
    <location>
        <begin position="71"/>
        <end position="189"/>
    </location>
</feature>
<evidence type="ECO:0000259" key="5">
    <source>
        <dbReference type="SMART" id="SM00563"/>
    </source>
</evidence>
<accession>A0A9X9WZP1</accession>
<dbReference type="AlphaFoldDB" id="A0A9X9WZP1"/>
<organism evidence="6 7">
    <name type="scientific">Neoroseomonas soli</name>
    <dbReference type="NCBI Taxonomy" id="1081025"/>
    <lineage>
        <taxon>Bacteria</taxon>
        <taxon>Pseudomonadati</taxon>
        <taxon>Pseudomonadota</taxon>
        <taxon>Alphaproteobacteria</taxon>
        <taxon>Acetobacterales</taxon>
        <taxon>Acetobacteraceae</taxon>
        <taxon>Neoroseomonas</taxon>
    </lineage>
</organism>
<evidence type="ECO:0000256" key="3">
    <source>
        <dbReference type="ARBA" id="ARBA00023315"/>
    </source>
</evidence>
<dbReference type="SUPFAM" id="SSF69593">
    <property type="entry name" value="Glycerol-3-phosphate (1)-acyltransferase"/>
    <property type="match status" value="1"/>
</dbReference>
<dbReference type="GO" id="GO:0003841">
    <property type="term" value="F:1-acylglycerol-3-phosphate O-acyltransferase activity"/>
    <property type="evidence" value="ECO:0007669"/>
    <property type="project" value="TreeGrafter"/>
</dbReference>
<dbReference type="EMBL" id="JAAEDM010000045">
    <property type="protein sequence ID" value="MBR0672620.1"/>
    <property type="molecule type" value="Genomic_DNA"/>
</dbReference>
<evidence type="ECO:0000256" key="4">
    <source>
        <dbReference type="SAM" id="Phobius"/>
    </source>
</evidence>
<evidence type="ECO:0000256" key="1">
    <source>
        <dbReference type="ARBA" id="ARBA00005189"/>
    </source>
</evidence>
<dbReference type="InterPro" id="IPR002123">
    <property type="entry name" value="Plipid/glycerol_acylTrfase"/>
</dbReference>
<sequence length="244" mass="25768">MTFLRSVLFNALFLGGTAVVAVFGLPLLLAPPAWLMGYVRAWAQGVVALLRVICGIRLEVTGLENIPPGGAIIAAKHQSAFDTVVWLMLLPAGRPMPVYVLKKELLSIPAWGLLARRCGHIAVDRKAGAQALRGMVRAGQAVLAAGRPIVIFPEGTRTAPGERIPYQPGVAALALATQAPVVPAATDSGLTWGRRAFHKRPGVIRVSVLPPLPSGLPRAALMKALESAIETESDRLARMSPSCG</sequence>
<protein>
    <submittedName>
        <fullName evidence="6">1-acyl-sn-glycerol-3-phosphate acyltransferase</fullName>
    </submittedName>
</protein>
<dbReference type="Pfam" id="PF01553">
    <property type="entry name" value="Acyltransferase"/>
    <property type="match status" value="1"/>
</dbReference>
<reference evidence="6" key="2">
    <citation type="journal article" date="2021" name="Syst. Appl. Microbiol.">
        <title>Roseomonas hellenica sp. nov., isolated from roots of wild-growing Alkanna tinctoria.</title>
        <authorList>
            <person name="Rat A."/>
            <person name="Naranjo H.D."/>
            <person name="Lebbe L."/>
            <person name="Cnockaert M."/>
            <person name="Krigas N."/>
            <person name="Grigoriadou K."/>
            <person name="Maloupa E."/>
            <person name="Willems A."/>
        </authorList>
    </citation>
    <scope>NUCLEOTIDE SEQUENCE</scope>
    <source>
        <strain evidence="6">LMG 31231</strain>
    </source>
</reference>
<keyword evidence="3 6" id="KW-0012">Acyltransferase</keyword>
<proteinExistence type="predicted"/>
<comment type="pathway">
    <text evidence="1">Lipid metabolism.</text>
</comment>
<keyword evidence="4" id="KW-0472">Membrane</keyword>
<dbReference type="CDD" id="cd07989">
    <property type="entry name" value="LPLAT_AGPAT-like"/>
    <property type="match status" value="1"/>
</dbReference>
<gene>
    <name evidence="6" type="ORF">GXW76_15680</name>
</gene>
<feature type="transmembrane region" description="Helical" evidence="4">
    <location>
        <begin position="7"/>
        <end position="29"/>
    </location>
</feature>
<dbReference type="Proteomes" id="UP001138751">
    <property type="component" value="Unassembled WGS sequence"/>
</dbReference>
<dbReference type="PANTHER" id="PTHR10434:SF40">
    <property type="entry name" value="1-ACYL-SN-GLYCEROL-3-PHOSPHATE ACYLTRANSFERASE"/>
    <property type="match status" value="1"/>
</dbReference>
<dbReference type="RefSeq" id="WP_211863036.1">
    <property type="nucleotide sequence ID" value="NZ_JAAEDM010000045.1"/>
</dbReference>
<reference evidence="6" key="1">
    <citation type="submission" date="2020-01" db="EMBL/GenBank/DDBJ databases">
        <authorList>
            <person name="Rat A."/>
        </authorList>
    </citation>
    <scope>NUCLEOTIDE SEQUENCE</scope>
    <source>
        <strain evidence="6">LMG 31231</strain>
    </source>
</reference>
<dbReference type="SMART" id="SM00563">
    <property type="entry name" value="PlsC"/>
    <property type="match status" value="1"/>
</dbReference>
<evidence type="ECO:0000313" key="6">
    <source>
        <dbReference type="EMBL" id="MBR0672620.1"/>
    </source>
</evidence>
<keyword evidence="7" id="KW-1185">Reference proteome</keyword>
<keyword evidence="4" id="KW-1133">Transmembrane helix</keyword>
<evidence type="ECO:0000256" key="2">
    <source>
        <dbReference type="ARBA" id="ARBA00022679"/>
    </source>
</evidence>